<name>A0A6S9ECQ7_HETAK</name>
<dbReference type="GO" id="GO:0003924">
    <property type="term" value="F:GTPase activity"/>
    <property type="evidence" value="ECO:0007669"/>
    <property type="project" value="InterPro"/>
</dbReference>
<evidence type="ECO:0000313" key="2">
    <source>
        <dbReference type="EMBL" id="CAE0627266.1"/>
    </source>
</evidence>
<dbReference type="InterPro" id="IPR027417">
    <property type="entry name" value="P-loop_NTPase"/>
</dbReference>
<evidence type="ECO:0000256" key="1">
    <source>
        <dbReference type="ARBA" id="ARBA00006270"/>
    </source>
</evidence>
<reference evidence="3" key="1">
    <citation type="submission" date="2021-01" db="EMBL/GenBank/DDBJ databases">
        <authorList>
            <person name="Corre E."/>
            <person name="Pelletier E."/>
            <person name="Niang G."/>
            <person name="Scheremetjew M."/>
            <person name="Finn R."/>
            <person name="Kale V."/>
            <person name="Holt S."/>
            <person name="Cochrane G."/>
            <person name="Meng A."/>
            <person name="Brown T."/>
            <person name="Cohen L."/>
        </authorList>
    </citation>
    <scope>NUCLEOTIDE SEQUENCE</scope>
    <source>
        <strain evidence="3">CCMP3107</strain>
    </source>
</reference>
<dbReference type="NCBIfam" id="TIGR00231">
    <property type="entry name" value="small_GTP"/>
    <property type="match status" value="1"/>
</dbReference>
<dbReference type="PROSITE" id="PS51421">
    <property type="entry name" value="RAS"/>
    <property type="match status" value="1"/>
</dbReference>
<dbReference type="AlphaFoldDB" id="A0A6S9ECQ7"/>
<evidence type="ECO:0000313" key="3">
    <source>
        <dbReference type="EMBL" id="CAE0627267.1"/>
    </source>
</evidence>
<dbReference type="FunFam" id="3.40.50.300:FF:001447">
    <property type="entry name" value="Ras-related protein Rab-1B"/>
    <property type="match status" value="1"/>
</dbReference>
<comment type="similarity">
    <text evidence="1">Belongs to the small GTPase superfamily. Rab family.</text>
</comment>
<organism evidence="3">
    <name type="scientific">Heterosigma akashiwo</name>
    <name type="common">Chromophytic alga</name>
    <name type="synonym">Heterosigma carterae</name>
    <dbReference type="NCBI Taxonomy" id="2829"/>
    <lineage>
        <taxon>Eukaryota</taxon>
        <taxon>Sar</taxon>
        <taxon>Stramenopiles</taxon>
        <taxon>Ochrophyta</taxon>
        <taxon>Raphidophyceae</taxon>
        <taxon>Chattonellales</taxon>
        <taxon>Chattonellaceae</taxon>
        <taxon>Heterosigma</taxon>
    </lineage>
</organism>
<proteinExistence type="inferred from homology"/>
<dbReference type="PROSITE" id="PS51420">
    <property type="entry name" value="RHO"/>
    <property type="match status" value="1"/>
</dbReference>
<dbReference type="GO" id="GO:0005525">
    <property type="term" value="F:GTP binding"/>
    <property type="evidence" value="ECO:0007669"/>
    <property type="project" value="InterPro"/>
</dbReference>
<dbReference type="Pfam" id="PF00071">
    <property type="entry name" value="Ras"/>
    <property type="match status" value="1"/>
</dbReference>
<protein>
    <recommendedName>
        <fullName evidence="4">Ras-related protein Rab</fullName>
    </recommendedName>
</protein>
<dbReference type="SMART" id="SM00173">
    <property type="entry name" value="RAS"/>
    <property type="match status" value="1"/>
</dbReference>
<dbReference type="PROSITE" id="PS51419">
    <property type="entry name" value="RAB"/>
    <property type="match status" value="1"/>
</dbReference>
<dbReference type="InterPro" id="IPR050209">
    <property type="entry name" value="Rab_GTPases_membrane_traffic"/>
</dbReference>
<dbReference type="EMBL" id="HBIU01013063">
    <property type="protein sequence ID" value="CAE0627266.1"/>
    <property type="molecule type" value="Transcribed_RNA"/>
</dbReference>
<accession>A0A6S9ECQ7</accession>
<dbReference type="InterPro" id="IPR001806">
    <property type="entry name" value="Small_GTPase"/>
</dbReference>
<evidence type="ECO:0008006" key="4">
    <source>
        <dbReference type="Google" id="ProtNLM"/>
    </source>
</evidence>
<dbReference type="InterPro" id="IPR005225">
    <property type="entry name" value="Small_GTP-bd"/>
</dbReference>
<gene>
    <name evidence="2" type="ORF">HAKA00212_LOCUS5944</name>
    <name evidence="3" type="ORF">HAKA00212_LOCUS5945</name>
</gene>
<dbReference type="Gene3D" id="3.40.50.300">
    <property type="entry name" value="P-loop containing nucleotide triphosphate hydrolases"/>
    <property type="match status" value="1"/>
</dbReference>
<sequence>MSKFESGAISEQYDVMYKIVLVGDPGVGKTNLLSCFTSYRKDTSENGAVVSFNENRKPTVGVEFASWIVKHPNGDRIKAQIWDTAGQERYNAITKSHYRRAAGALLVYDVTNRKSFDNAKNWWLKELKESADSESSLLENTLLCGNKIDLVDKRVVHDAEQASAAAGLGLSMHQSTSAREGTNVDDAFETLILQVYDNDKAKKGRFTGVNLSTTNQSHDEGCC</sequence>
<dbReference type="PANTHER" id="PTHR47979">
    <property type="entry name" value="DRAB11-RELATED"/>
    <property type="match status" value="1"/>
</dbReference>
<dbReference type="EMBL" id="HBIU01013064">
    <property type="protein sequence ID" value="CAE0627267.1"/>
    <property type="molecule type" value="Transcribed_RNA"/>
</dbReference>
<dbReference type="SUPFAM" id="SSF52540">
    <property type="entry name" value="P-loop containing nucleoside triphosphate hydrolases"/>
    <property type="match status" value="1"/>
</dbReference>
<dbReference type="SMART" id="SM00174">
    <property type="entry name" value="RHO"/>
    <property type="match status" value="1"/>
</dbReference>
<dbReference type="SMART" id="SM00175">
    <property type="entry name" value="RAB"/>
    <property type="match status" value="1"/>
</dbReference>
<dbReference type="PRINTS" id="PR00449">
    <property type="entry name" value="RASTRNSFRMNG"/>
</dbReference>